<reference evidence="4" key="1">
    <citation type="journal article" date="2013" name="Nature">
        <title>Pan genome of the phytoplankton Emiliania underpins its global distribution.</title>
        <authorList>
            <person name="Read B.A."/>
            <person name="Kegel J."/>
            <person name="Klute M.J."/>
            <person name="Kuo A."/>
            <person name="Lefebvre S.C."/>
            <person name="Maumus F."/>
            <person name="Mayer C."/>
            <person name="Miller J."/>
            <person name="Monier A."/>
            <person name="Salamov A."/>
            <person name="Young J."/>
            <person name="Aguilar M."/>
            <person name="Claverie J.M."/>
            <person name="Frickenhaus S."/>
            <person name="Gonzalez K."/>
            <person name="Herman E.K."/>
            <person name="Lin Y.C."/>
            <person name="Napier J."/>
            <person name="Ogata H."/>
            <person name="Sarno A.F."/>
            <person name="Shmutz J."/>
            <person name="Schroeder D."/>
            <person name="de Vargas C."/>
            <person name="Verret F."/>
            <person name="von Dassow P."/>
            <person name="Valentin K."/>
            <person name="Van de Peer Y."/>
            <person name="Wheeler G."/>
            <person name="Dacks J.B."/>
            <person name="Delwiche C.F."/>
            <person name="Dyhrman S.T."/>
            <person name="Glockner G."/>
            <person name="John U."/>
            <person name="Richards T."/>
            <person name="Worden A.Z."/>
            <person name="Zhang X."/>
            <person name="Grigoriev I.V."/>
            <person name="Allen A.E."/>
            <person name="Bidle K."/>
            <person name="Borodovsky M."/>
            <person name="Bowler C."/>
            <person name="Brownlee C."/>
            <person name="Cock J.M."/>
            <person name="Elias M."/>
            <person name="Gladyshev V.N."/>
            <person name="Groth M."/>
            <person name="Guda C."/>
            <person name="Hadaegh A."/>
            <person name="Iglesias-Rodriguez M.D."/>
            <person name="Jenkins J."/>
            <person name="Jones B.M."/>
            <person name="Lawson T."/>
            <person name="Leese F."/>
            <person name="Lindquist E."/>
            <person name="Lobanov A."/>
            <person name="Lomsadze A."/>
            <person name="Malik S.B."/>
            <person name="Marsh M.E."/>
            <person name="Mackinder L."/>
            <person name="Mock T."/>
            <person name="Mueller-Roeber B."/>
            <person name="Pagarete A."/>
            <person name="Parker M."/>
            <person name="Probert I."/>
            <person name="Quesneville H."/>
            <person name="Raines C."/>
            <person name="Rensing S.A."/>
            <person name="Riano-Pachon D.M."/>
            <person name="Richier S."/>
            <person name="Rokitta S."/>
            <person name="Shiraiwa Y."/>
            <person name="Soanes D.M."/>
            <person name="van der Giezen M."/>
            <person name="Wahlund T.M."/>
            <person name="Williams B."/>
            <person name="Wilson W."/>
            <person name="Wolfe G."/>
            <person name="Wurch L.L."/>
        </authorList>
    </citation>
    <scope>NUCLEOTIDE SEQUENCE</scope>
</reference>
<evidence type="ECO:0000313" key="4">
    <source>
        <dbReference type="Proteomes" id="UP000013827"/>
    </source>
</evidence>
<dbReference type="Pfam" id="PF13921">
    <property type="entry name" value="Myb_DNA-bind_6"/>
    <property type="match status" value="1"/>
</dbReference>
<dbReference type="GeneID" id="17280656"/>
<dbReference type="Gene3D" id="1.10.10.60">
    <property type="entry name" value="Homeodomain-like"/>
    <property type="match status" value="2"/>
</dbReference>
<dbReference type="PANTHER" id="PTHR45614:SF25">
    <property type="entry name" value="MYB PROTEIN"/>
    <property type="match status" value="1"/>
</dbReference>
<dbReference type="Proteomes" id="UP000013827">
    <property type="component" value="Unassembled WGS sequence"/>
</dbReference>
<dbReference type="GO" id="GO:0005634">
    <property type="term" value="C:nucleus"/>
    <property type="evidence" value="ECO:0007669"/>
    <property type="project" value="TreeGrafter"/>
</dbReference>
<dbReference type="eggNOG" id="KOG0048">
    <property type="taxonomic scope" value="Eukaryota"/>
</dbReference>
<evidence type="ECO:0000259" key="2">
    <source>
        <dbReference type="PROSITE" id="PS51294"/>
    </source>
</evidence>
<proteinExistence type="predicted"/>
<reference evidence="3" key="2">
    <citation type="submission" date="2024-10" db="UniProtKB">
        <authorList>
            <consortium name="EnsemblProtists"/>
        </authorList>
    </citation>
    <scope>IDENTIFICATION</scope>
</reference>
<name>A0A0D3KI01_EMIH1</name>
<dbReference type="STRING" id="2903.R1FIL2"/>
<dbReference type="HOGENOM" id="CLU_028567_26_4_1"/>
<feature type="domain" description="HTH myb-type" evidence="2">
    <location>
        <begin position="1"/>
        <end position="47"/>
    </location>
</feature>
<dbReference type="InterPro" id="IPR001005">
    <property type="entry name" value="SANT/Myb"/>
</dbReference>
<dbReference type="GO" id="GO:0000981">
    <property type="term" value="F:DNA-binding transcription factor activity, RNA polymerase II-specific"/>
    <property type="evidence" value="ECO:0007669"/>
    <property type="project" value="TreeGrafter"/>
</dbReference>
<dbReference type="InterPro" id="IPR009057">
    <property type="entry name" value="Homeodomain-like_sf"/>
</dbReference>
<protein>
    <submittedName>
        <fullName evidence="3">Uncharacterized protein</fullName>
    </submittedName>
</protein>
<sequence>WTKEEDAALIALIEASGGGSEARWCQVGVAMEGRSAKQCRERWLNHLSPDVSKQKWTAEEDRAIIEAVALYGTRWSELVKAFPGRTDSAIKNRWNAMQRKEKRRVER</sequence>
<dbReference type="InterPro" id="IPR017930">
    <property type="entry name" value="Myb_dom"/>
</dbReference>
<dbReference type="PROSITE" id="PS50090">
    <property type="entry name" value="MYB_LIKE"/>
    <property type="match status" value="2"/>
</dbReference>
<dbReference type="EnsemblProtists" id="EOD35386">
    <property type="protein sequence ID" value="EOD35386"/>
    <property type="gene ID" value="EMIHUDRAFT_60792"/>
</dbReference>
<dbReference type="SMART" id="SM00717">
    <property type="entry name" value="SANT"/>
    <property type="match status" value="2"/>
</dbReference>
<accession>A0A0D3KI01</accession>
<dbReference type="InterPro" id="IPR050560">
    <property type="entry name" value="MYB_TF"/>
</dbReference>
<keyword evidence="4" id="KW-1185">Reference proteome</keyword>
<evidence type="ECO:0000259" key="1">
    <source>
        <dbReference type="PROSITE" id="PS50090"/>
    </source>
</evidence>
<dbReference type="PANTHER" id="PTHR45614">
    <property type="entry name" value="MYB PROTEIN-RELATED"/>
    <property type="match status" value="1"/>
</dbReference>
<evidence type="ECO:0000313" key="3">
    <source>
        <dbReference type="EnsemblProtists" id="EOD35386"/>
    </source>
</evidence>
<dbReference type="PaxDb" id="2903-EOD35386"/>
<dbReference type="AlphaFoldDB" id="A0A0D3KI01"/>
<feature type="domain" description="Myb-like" evidence="1">
    <location>
        <begin position="1"/>
        <end position="47"/>
    </location>
</feature>
<feature type="domain" description="HTH myb-type" evidence="2">
    <location>
        <begin position="48"/>
        <end position="102"/>
    </location>
</feature>
<dbReference type="OMA" id="GSEARWC"/>
<dbReference type="SUPFAM" id="SSF46689">
    <property type="entry name" value="Homeodomain-like"/>
    <property type="match status" value="1"/>
</dbReference>
<dbReference type="CDD" id="cd00167">
    <property type="entry name" value="SANT"/>
    <property type="match status" value="2"/>
</dbReference>
<feature type="domain" description="Myb-like" evidence="1">
    <location>
        <begin position="48"/>
        <end position="98"/>
    </location>
</feature>
<dbReference type="KEGG" id="ehx:EMIHUDRAFT_60792"/>
<organism evidence="3 4">
    <name type="scientific">Emiliania huxleyi (strain CCMP1516)</name>
    <dbReference type="NCBI Taxonomy" id="280463"/>
    <lineage>
        <taxon>Eukaryota</taxon>
        <taxon>Haptista</taxon>
        <taxon>Haptophyta</taxon>
        <taxon>Prymnesiophyceae</taxon>
        <taxon>Isochrysidales</taxon>
        <taxon>Noelaerhabdaceae</taxon>
        <taxon>Emiliania</taxon>
    </lineage>
</organism>
<dbReference type="PROSITE" id="PS51294">
    <property type="entry name" value="HTH_MYB"/>
    <property type="match status" value="2"/>
</dbReference>
<dbReference type="RefSeq" id="XP_005787815.1">
    <property type="nucleotide sequence ID" value="XM_005787758.1"/>
</dbReference>
<dbReference type="GO" id="GO:0000978">
    <property type="term" value="F:RNA polymerase II cis-regulatory region sequence-specific DNA binding"/>
    <property type="evidence" value="ECO:0007669"/>
    <property type="project" value="TreeGrafter"/>
</dbReference>